<dbReference type="SUPFAM" id="SSF52266">
    <property type="entry name" value="SGNH hydrolase"/>
    <property type="match status" value="1"/>
</dbReference>
<protein>
    <submittedName>
        <fullName evidence="2">GDSL-type esterase/lipase family protein</fullName>
    </submittedName>
</protein>
<organism evidence="2 3">
    <name type="scientific">Paenibacillus gansuensis</name>
    <dbReference type="NCBI Taxonomy" id="306542"/>
    <lineage>
        <taxon>Bacteria</taxon>
        <taxon>Bacillati</taxon>
        <taxon>Bacillota</taxon>
        <taxon>Bacilli</taxon>
        <taxon>Bacillales</taxon>
        <taxon>Paenibacillaceae</taxon>
        <taxon>Paenibacillus</taxon>
    </lineage>
</organism>
<evidence type="ECO:0000313" key="3">
    <source>
        <dbReference type="Proteomes" id="UP001597541"/>
    </source>
</evidence>
<reference evidence="3" key="1">
    <citation type="journal article" date="2019" name="Int. J. Syst. Evol. Microbiol.">
        <title>The Global Catalogue of Microorganisms (GCM) 10K type strain sequencing project: providing services to taxonomists for standard genome sequencing and annotation.</title>
        <authorList>
            <consortium name="The Broad Institute Genomics Platform"/>
            <consortium name="The Broad Institute Genome Sequencing Center for Infectious Disease"/>
            <person name="Wu L."/>
            <person name="Ma J."/>
        </authorList>
    </citation>
    <scope>NUCLEOTIDE SEQUENCE [LARGE SCALE GENOMIC DNA]</scope>
    <source>
        <strain evidence="3">KCTC 3950</strain>
    </source>
</reference>
<evidence type="ECO:0000259" key="1">
    <source>
        <dbReference type="Pfam" id="PF13472"/>
    </source>
</evidence>
<dbReference type="Proteomes" id="UP001597541">
    <property type="component" value="Unassembled WGS sequence"/>
</dbReference>
<keyword evidence="3" id="KW-1185">Reference proteome</keyword>
<dbReference type="EMBL" id="JBHUME010000014">
    <property type="protein sequence ID" value="MFD2614776.1"/>
    <property type="molecule type" value="Genomic_DNA"/>
</dbReference>
<dbReference type="InterPro" id="IPR036514">
    <property type="entry name" value="SGNH_hydro_sf"/>
</dbReference>
<accession>A0ABW5PIT0</accession>
<dbReference type="RefSeq" id="WP_377606020.1">
    <property type="nucleotide sequence ID" value="NZ_JBHUME010000014.1"/>
</dbReference>
<name>A0ABW5PIT0_9BACL</name>
<dbReference type="InterPro" id="IPR013830">
    <property type="entry name" value="SGNH_hydro"/>
</dbReference>
<dbReference type="Pfam" id="PF13472">
    <property type="entry name" value="Lipase_GDSL_2"/>
    <property type="match status" value="1"/>
</dbReference>
<dbReference type="Gene3D" id="3.40.50.1110">
    <property type="entry name" value="SGNH hydrolase"/>
    <property type="match status" value="1"/>
</dbReference>
<feature type="domain" description="SGNH hydrolase-type esterase" evidence="1">
    <location>
        <begin position="58"/>
        <end position="219"/>
    </location>
</feature>
<dbReference type="InterPro" id="IPR051532">
    <property type="entry name" value="Ester_Hydrolysis_Enzymes"/>
</dbReference>
<comment type="caution">
    <text evidence="2">The sequence shown here is derived from an EMBL/GenBank/DDBJ whole genome shotgun (WGS) entry which is preliminary data.</text>
</comment>
<proteinExistence type="predicted"/>
<dbReference type="PANTHER" id="PTHR30383:SF5">
    <property type="entry name" value="SGNH HYDROLASE-TYPE ESTERASE DOMAIN-CONTAINING PROTEIN"/>
    <property type="match status" value="1"/>
</dbReference>
<evidence type="ECO:0000313" key="2">
    <source>
        <dbReference type="EMBL" id="MFD2614776.1"/>
    </source>
</evidence>
<sequence>MMNYFRFLCAICFVGLLVVTSQDSLGAHPKHRGGWEPEVSSLLSKYGNSLPKQNVIFCGSSSIKGWKTLERDMLPIRVINHGFGGTKVHDITAYAHRLITPFEPSAVVLFAGSNDLNGVPGKTRTAPQVYMDTVALFSVLQTDLPGVPVYYISITPTPLRWHVWNDIKQANHMTQNYCFMHKGLNYIDLAGKMMATSGIPDASLYKPDGLHPNAGGYRVWTSVIRPRLMQDLLRLAQ</sequence>
<dbReference type="PANTHER" id="PTHR30383">
    <property type="entry name" value="THIOESTERASE 1/PROTEASE 1/LYSOPHOSPHOLIPASE L1"/>
    <property type="match status" value="1"/>
</dbReference>
<gene>
    <name evidence="2" type="ORF">ACFSUF_20385</name>
</gene>